<organism evidence="2">
    <name type="scientific">Cacopsylla melanoneura</name>
    <dbReference type="NCBI Taxonomy" id="428564"/>
    <lineage>
        <taxon>Eukaryota</taxon>
        <taxon>Metazoa</taxon>
        <taxon>Ecdysozoa</taxon>
        <taxon>Arthropoda</taxon>
        <taxon>Hexapoda</taxon>
        <taxon>Insecta</taxon>
        <taxon>Pterygota</taxon>
        <taxon>Neoptera</taxon>
        <taxon>Paraneoptera</taxon>
        <taxon>Hemiptera</taxon>
        <taxon>Sternorrhyncha</taxon>
        <taxon>Psylloidea</taxon>
        <taxon>Psyllidae</taxon>
        <taxon>Psyllinae</taxon>
        <taxon>Cacopsylla</taxon>
    </lineage>
</organism>
<dbReference type="EMBL" id="HBUF01168570">
    <property type="protein sequence ID" value="CAG6651652.1"/>
    <property type="molecule type" value="Transcribed_RNA"/>
</dbReference>
<dbReference type="EMBL" id="HBUF01590402">
    <property type="protein sequence ID" value="CAG6773170.1"/>
    <property type="molecule type" value="Transcribed_RNA"/>
</dbReference>
<protein>
    <submittedName>
        <fullName evidence="2">Uncharacterized protein</fullName>
    </submittedName>
</protein>
<feature type="region of interest" description="Disordered" evidence="1">
    <location>
        <begin position="210"/>
        <end position="277"/>
    </location>
</feature>
<evidence type="ECO:0000256" key="1">
    <source>
        <dbReference type="SAM" id="MobiDB-lite"/>
    </source>
</evidence>
<dbReference type="EMBL" id="HBUF01168571">
    <property type="protein sequence ID" value="CAG6651654.1"/>
    <property type="molecule type" value="Transcribed_RNA"/>
</dbReference>
<dbReference type="EMBL" id="HBUF01590400">
    <property type="protein sequence ID" value="CAG6773166.1"/>
    <property type="molecule type" value="Transcribed_RNA"/>
</dbReference>
<dbReference type="AlphaFoldDB" id="A0A8D8RL43"/>
<name>A0A8D8RL43_9HEMI</name>
<dbReference type="EMBL" id="HBUF01590403">
    <property type="protein sequence ID" value="CAG6773172.1"/>
    <property type="molecule type" value="Transcribed_RNA"/>
</dbReference>
<dbReference type="EMBL" id="HBUF01326124">
    <property type="protein sequence ID" value="CAG6695938.1"/>
    <property type="molecule type" value="Transcribed_RNA"/>
</dbReference>
<feature type="compositionally biased region" description="Polar residues" evidence="1">
    <location>
        <begin position="177"/>
        <end position="194"/>
    </location>
</feature>
<dbReference type="EMBL" id="HBUF01590401">
    <property type="protein sequence ID" value="CAG6773168.1"/>
    <property type="molecule type" value="Transcribed_RNA"/>
</dbReference>
<accession>A0A8D8RL43</accession>
<reference evidence="2" key="1">
    <citation type="submission" date="2021-05" db="EMBL/GenBank/DDBJ databases">
        <authorList>
            <person name="Alioto T."/>
            <person name="Alioto T."/>
            <person name="Gomez Garrido J."/>
        </authorList>
    </citation>
    <scope>NUCLEOTIDE SEQUENCE</scope>
</reference>
<evidence type="ECO:0000313" key="2">
    <source>
        <dbReference type="EMBL" id="CAG6651652.1"/>
    </source>
</evidence>
<sequence length="310" mass="33758">MLRSYEERHSLVFSLAHFPFKQFKELSLADFLTNGKSLKPGVPLTDIPVMAFYTKHELDELKPFFKFFYMGDLEVTSNSVSSNRKSSVENMLPPPMPIPMQAGYKNGETGSLPNIQGYKSAEPMQGYKSAEPIMGYPYANRLPSSHAQKHSFFLAPVPVIIPKQEPSPSGQHHDNLNHNILNRSPSQESASTEKTAADLPVYSYKGVPLYIPRGRQTPSSTVSPGPDGKSFLPEENSLPGGISSTESSLDIASPGERVISSPDVPRPQPYSAPSGLGASPSEYVSLVFPSSPKPNAYSLPSGYGGIEQHT</sequence>
<proteinExistence type="predicted"/>
<dbReference type="EMBL" id="HBUF01590399">
    <property type="protein sequence ID" value="CAG6773164.1"/>
    <property type="molecule type" value="Transcribed_RNA"/>
</dbReference>
<dbReference type="EMBL" id="HBUF01326123">
    <property type="protein sequence ID" value="CAG6695936.1"/>
    <property type="molecule type" value="Transcribed_RNA"/>
</dbReference>
<feature type="region of interest" description="Disordered" evidence="1">
    <location>
        <begin position="163"/>
        <end position="197"/>
    </location>
</feature>